<dbReference type="Proteomes" id="UP000235388">
    <property type="component" value="Unassembled WGS sequence"/>
</dbReference>
<accession>A0A2N5VPA3</accession>
<sequence>MSFSKQRLALLSFFVLRFRLPPLNRRLFPHISTLTHSHHTPLPTHYTHPKLQATMPSHSSIAAIPNVHVNGNEIGGSNHYCIISNEIGGSNHYCTISNEIGGSNHYCTISNEIGGSNHYCTISNEIGGSNHNCIIC</sequence>
<evidence type="ECO:0000313" key="1">
    <source>
        <dbReference type="EMBL" id="PLW51796.1"/>
    </source>
</evidence>
<reference evidence="1 2" key="1">
    <citation type="submission" date="2017-11" db="EMBL/GenBank/DDBJ databases">
        <title>De novo assembly and phasing of dikaryotic genomes from two isolates of Puccinia coronata f. sp. avenae, the causal agent of oat crown rust.</title>
        <authorList>
            <person name="Miller M.E."/>
            <person name="Zhang Y."/>
            <person name="Omidvar V."/>
            <person name="Sperschneider J."/>
            <person name="Schwessinger B."/>
            <person name="Raley C."/>
            <person name="Palmer J.M."/>
            <person name="Garnica D."/>
            <person name="Upadhyaya N."/>
            <person name="Rathjen J."/>
            <person name="Taylor J.M."/>
            <person name="Park R.F."/>
            <person name="Dodds P.N."/>
            <person name="Hirsch C.D."/>
            <person name="Kianian S.F."/>
            <person name="Figueroa M."/>
        </authorList>
    </citation>
    <scope>NUCLEOTIDE SEQUENCE [LARGE SCALE GENOMIC DNA]</scope>
    <source>
        <strain evidence="1">12NC29</strain>
    </source>
</reference>
<proteinExistence type="predicted"/>
<evidence type="ECO:0000313" key="2">
    <source>
        <dbReference type="Proteomes" id="UP000235388"/>
    </source>
</evidence>
<organism evidence="1 2">
    <name type="scientific">Puccinia coronata f. sp. avenae</name>
    <dbReference type="NCBI Taxonomy" id="200324"/>
    <lineage>
        <taxon>Eukaryota</taxon>
        <taxon>Fungi</taxon>
        <taxon>Dikarya</taxon>
        <taxon>Basidiomycota</taxon>
        <taxon>Pucciniomycotina</taxon>
        <taxon>Pucciniomycetes</taxon>
        <taxon>Pucciniales</taxon>
        <taxon>Pucciniaceae</taxon>
        <taxon>Puccinia</taxon>
    </lineage>
</organism>
<keyword evidence="2" id="KW-1185">Reference proteome</keyword>
<protein>
    <submittedName>
        <fullName evidence="1">Uncharacterized protein</fullName>
    </submittedName>
</protein>
<name>A0A2N5VPA3_9BASI</name>
<dbReference type="AlphaFoldDB" id="A0A2N5VPA3"/>
<comment type="caution">
    <text evidence="1">The sequence shown here is derived from an EMBL/GenBank/DDBJ whole genome shotgun (WGS) entry which is preliminary data.</text>
</comment>
<dbReference type="EMBL" id="PGCJ01000083">
    <property type="protein sequence ID" value="PLW51796.1"/>
    <property type="molecule type" value="Genomic_DNA"/>
</dbReference>
<gene>
    <name evidence="1" type="ORF">PCANC_05581</name>
</gene>